<accession>A0A2M6WNZ7</accession>
<proteinExistence type="predicted"/>
<evidence type="ECO:0000256" key="1">
    <source>
        <dbReference type="SAM" id="Phobius"/>
    </source>
</evidence>
<dbReference type="AlphaFoldDB" id="A0A2M6WNZ7"/>
<comment type="caution">
    <text evidence="3">The sequence shown here is derived from an EMBL/GenBank/DDBJ whole genome shotgun (WGS) entry which is preliminary data.</text>
</comment>
<feature type="transmembrane region" description="Helical" evidence="1">
    <location>
        <begin position="34"/>
        <end position="53"/>
    </location>
</feature>
<reference evidence="4" key="1">
    <citation type="submission" date="2017-09" db="EMBL/GenBank/DDBJ databases">
        <title>Depth-based differentiation of microbial function through sediment-hosted aquifers and enrichment of novel symbionts in the deep terrestrial subsurface.</title>
        <authorList>
            <person name="Probst A.J."/>
            <person name="Ladd B."/>
            <person name="Jarett J.K."/>
            <person name="Geller-Mcgrath D.E."/>
            <person name="Sieber C.M.K."/>
            <person name="Emerson J.B."/>
            <person name="Anantharaman K."/>
            <person name="Thomas B.C."/>
            <person name="Malmstrom R."/>
            <person name="Stieglmeier M."/>
            <person name="Klingl A."/>
            <person name="Woyke T."/>
            <person name="Ryan C.M."/>
            <person name="Banfield J.F."/>
        </authorList>
    </citation>
    <scope>NUCLEOTIDE SEQUENCE [LARGE SCALE GENOMIC DNA]</scope>
</reference>
<organism evidence="3 4">
    <name type="scientific">Candidatus Falkowbacteria bacterium CG10_big_fil_rev_8_21_14_0_10_39_9</name>
    <dbReference type="NCBI Taxonomy" id="1974566"/>
    <lineage>
        <taxon>Bacteria</taxon>
        <taxon>Candidatus Falkowiibacteriota</taxon>
    </lineage>
</organism>
<name>A0A2M6WNZ7_9BACT</name>
<keyword evidence="1" id="KW-0812">Transmembrane</keyword>
<feature type="transmembrane region" description="Helical" evidence="1">
    <location>
        <begin position="178"/>
        <end position="198"/>
    </location>
</feature>
<feature type="transmembrane region" description="Helical" evidence="1">
    <location>
        <begin position="118"/>
        <end position="139"/>
    </location>
</feature>
<sequence length="306" mass="34353">MSWILIAIIAYFFLAIVNVLDKFLLNNVLGSSKVYAFLISVMGAIVVLVAPWFLHWPGWFLLLFQLATGLFFPVALWFMFEALKKGEASKVTVLIGGITPIFTIAFSIIFLQEKFLLNQWYGLTFLLLGTFAIALVGSGETVRQKTFNRQVVGLSFLAALFYAIFFIGTKYGYDHHDFVSSFIWVRLGGLLVAIFWLIRKKDRQEILANFQKPTGRPRSLKQTILVFGNQALGAAAFILQSYAIAAGSVAIVNALQGVQYVFLLAFSWLLGILLPKLFKDNFSLKIIFGKTFAIILISLGLYFIVR</sequence>
<feature type="transmembrane region" description="Helical" evidence="1">
    <location>
        <begin position="151"/>
        <end position="172"/>
    </location>
</feature>
<dbReference type="Pfam" id="PF00892">
    <property type="entry name" value="EamA"/>
    <property type="match status" value="1"/>
</dbReference>
<feature type="domain" description="EamA" evidence="2">
    <location>
        <begin position="1"/>
        <end position="133"/>
    </location>
</feature>
<feature type="transmembrane region" description="Helical" evidence="1">
    <location>
        <begin position="286"/>
        <end position="305"/>
    </location>
</feature>
<dbReference type="GO" id="GO:0016020">
    <property type="term" value="C:membrane"/>
    <property type="evidence" value="ECO:0007669"/>
    <property type="project" value="InterPro"/>
</dbReference>
<evidence type="ECO:0000259" key="2">
    <source>
        <dbReference type="Pfam" id="PF00892"/>
    </source>
</evidence>
<evidence type="ECO:0000313" key="4">
    <source>
        <dbReference type="Proteomes" id="UP000228900"/>
    </source>
</evidence>
<feature type="transmembrane region" description="Helical" evidence="1">
    <location>
        <begin position="224"/>
        <end position="245"/>
    </location>
</feature>
<dbReference type="SUPFAM" id="SSF103481">
    <property type="entry name" value="Multidrug resistance efflux transporter EmrE"/>
    <property type="match status" value="1"/>
</dbReference>
<feature type="transmembrane region" description="Helical" evidence="1">
    <location>
        <begin position="6"/>
        <end position="25"/>
    </location>
</feature>
<feature type="transmembrane region" description="Helical" evidence="1">
    <location>
        <begin position="91"/>
        <end position="112"/>
    </location>
</feature>
<dbReference type="EMBL" id="PFAQ01000045">
    <property type="protein sequence ID" value="PIT94492.1"/>
    <property type="molecule type" value="Genomic_DNA"/>
</dbReference>
<dbReference type="Proteomes" id="UP000228900">
    <property type="component" value="Unassembled WGS sequence"/>
</dbReference>
<dbReference type="InterPro" id="IPR037185">
    <property type="entry name" value="EmrE-like"/>
</dbReference>
<feature type="transmembrane region" description="Helical" evidence="1">
    <location>
        <begin position="257"/>
        <end position="274"/>
    </location>
</feature>
<dbReference type="InterPro" id="IPR000620">
    <property type="entry name" value="EamA_dom"/>
</dbReference>
<evidence type="ECO:0000313" key="3">
    <source>
        <dbReference type="EMBL" id="PIT94492.1"/>
    </source>
</evidence>
<protein>
    <recommendedName>
        <fullName evidence="2">EamA domain-containing protein</fullName>
    </recommendedName>
</protein>
<keyword evidence="1" id="KW-1133">Transmembrane helix</keyword>
<keyword evidence="1" id="KW-0472">Membrane</keyword>
<gene>
    <name evidence="3" type="ORF">COT98_03165</name>
</gene>
<feature type="transmembrane region" description="Helical" evidence="1">
    <location>
        <begin position="59"/>
        <end position="79"/>
    </location>
</feature>